<dbReference type="Gene3D" id="3.40.50.10320">
    <property type="entry name" value="LmbE-like"/>
    <property type="match status" value="1"/>
</dbReference>
<dbReference type="PANTHER" id="PTHR12993">
    <property type="entry name" value="N-ACETYLGLUCOSAMINYL-PHOSPHATIDYLINOSITOL DE-N-ACETYLASE-RELATED"/>
    <property type="match status" value="1"/>
</dbReference>
<comment type="cofactor">
    <cofactor evidence="1">
        <name>Zn(2+)</name>
        <dbReference type="ChEBI" id="CHEBI:29105"/>
    </cofactor>
</comment>
<reference evidence="2 3" key="1">
    <citation type="submission" date="2014-11" db="EMBL/GenBank/DDBJ databases">
        <authorList>
            <person name="Urmite Genomes Urmite Genomes"/>
        </authorList>
    </citation>
    <scope>NUCLEOTIDE SEQUENCE [LARGE SCALE GENOMIC DNA]</scope>
    <source>
        <strain evidence="2 3">Oc5</strain>
    </source>
</reference>
<dbReference type="AlphaFoldDB" id="A0A0A1MQ83"/>
<sequence>MEKHVVVIYPHPDDEAFGASGSIAQFRRDGVPVTYLCGTLGQMGRNMGNPTFANRESLPEIRKKELKQACETLDMELKMLGYRDKTIEFEDKQEVADHLRSYLEEIKPSLVITHYPGYAVHPDHNSLGAAAIQAVEDMTPEKRPKVWAQAFSNGHEEDLGSPDIVNDVHDTFDKKLQTVLSHDSQVAGMFGWFKQMDEIDEEVKNELIEHQAMERFYTWDFEKNSSN</sequence>
<dbReference type="RefSeq" id="WP_042530210.1">
    <property type="nucleotide sequence ID" value="NZ_CAXOIH010000010.1"/>
</dbReference>
<dbReference type="STRING" id="545501.BN997_01034"/>
<dbReference type="InterPro" id="IPR023841">
    <property type="entry name" value="BshB2"/>
</dbReference>
<dbReference type="Proteomes" id="UP000040453">
    <property type="component" value="Unassembled WGS sequence"/>
</dbReference>
<accession>A0A0A1MQ83</accession>
<dbReference type="Pfam" id="PF02585">
    <property type="entry name" value="PIG-L"/>
    <property type="match status" value="1"/>
</dbReference>
<gene>
    <name evidence="2" type="primary">mca</name>
    <name evidence="2" type="ORF">BN997_01034</name>
</gene>
<dbReference type="GO" id="GO:0016811">
    <property type="term" value="F:hydrolase activity, acting on carbon-nitrogen (but not peptide) bonds, in linear amides"/>
    <property type="evidence" value="ECO:0007669"/>
    <property type="project" value="TreeGrafter"/>
</dbReference>
<dbReference type="PANTHER" id="PTHR12993:SF27">
    <property type="entry name" value="N-ACETYL-ALPHA-D-GLUCOSAMINYL L-MALATE DEACETYLASE 2-RELATED"/>
    <property type="match status" value="1"/>
</dbReference>
<proteinExistence type="predicted"/>
<dbReference type="InterPro" id="IPR024078">
    <property type="entry name" value="LmbE-like_dom_sf"/>
</dbReference>
<evidence type="ECO:0000313" key="2">
    <source>
        <dbReference type="EMBL" id="CEI81216.1"/>
    </source>
</evidence>
<evidence type="ECO:0000256" key="1">
    <source>
        <dbReference type="ARBA" id="ARBA00001947"/>
    </source>
</evidence>
<dbReference type="OrthoDB" id="9790023at2"/>
<name>A0A0A1MQ83_9BACI</name>
<dbReference type="SUPFAM" id="SSF102588">
    <property type="entry name" value="LmbE-like"/>
    <property type="match status" value="1"/>
</dbReference>
<keyword evidence="3" id="KW-1185">Reference proteome</keyword>
<evidence type="ECO:0000313" key="3">
    <source>
        <dbReference type="Proteomes" id="UP000040453"/>
    </source>
</evidence>
<dbReference type="NCBIfam" id="TIGR04000">
    <property type="entry name" value="thiol_BshB2"/>
    <property type="match status" value="1"/>
</dbReference>
<organism evidence="2 3">
    <name type="scientific">Oceanobacillus oncorhynchi</name>
    <dbReference type="NCBI Taxonomy" id="545501"/>
    <lineage>
        <taxon>Bacteria</taxon>
        <taxon>Bacillati</taxon>
        <taxon>Bacillota</taxon>
        <taxon>Bacilli</taxon>
        <taxon>Bacillales</taxon>
        <taxon>Bacillaceae</taxon>
        <taxon>Oceanobacillus</taxon>
    </lineage>
</organism>
<dbReference type="InterPro" id="IPR003737">
    <property type="entry name" value="GlcNAc_PI_deacetylase-related"/>
</dbReference>
<dbReference type="EMBL" id="CDGG01000001">
    <property type="protein sequence ID" value="CEI81216.1"/>
    <property type="molecule type" value="Genomic_DNA"/>
</dbReference>
<protein>
    <submittedName>
        <fullName evidence="2">Mycothiol S-conjugate amidase</fullName>
    </submittedName>
</protein>